<dbReference type="CDD" id="cd00475">
    <property type="entry name" value="Cis_IPPS"/>
    <property type="match status" value="1"/>
</dbReference>
<comment type="subunit">
    <text evidence="2">Homodimer.</text>
</comment>
<feature type="binding site" evidence="2">
    <location>
        <position position="72"/>
    </location>
    <ligand>
        <name>substrate</name>
    </ligand>
</feature>
<evidence type="ECO:0000313" key="3">
    <source>
        <dbReference type="EMBL" id="MQX37353.1"/>
    </source>
</evidence>
<feature type="active site" evidence="2">
    <location>
        <position position="23"/>
    </location>
</feature>
<dbReference type="OrthoDB" id="4191603at2"/>
<feature type="binding site" evidence="2">
    <location>
        <position position="23"/>
    </location>
    <ligand>
        <name>Mg(2+)</name>
        <dbReference type="ChEBI" id="CHEBI:18420"/>
    </ligand>
</feature>
<organism evidence="3 4">
    <name type="scientific">Roseospira navarrensis</name>
    <dbReference type="NCBI Taxonomy" id="140058"/>
    <lineage>
        <taxon>Bacteria</taxon>
        <taxon>Pseudomonadati</taxon>
        <taxon>Pseudomonadota</taxon>
        <taxon>Alphaproteobacteria</taxon>
        <taxon>Rhodospirillales</taxon>
        <taxon>Rhodospirillaceae</taxon>
        <taxon>Roseospira</taxon>
    </lineage>
</organism>
<feature type="binding site" evidence="2">
    <location>
        <position position="210"/>
    </location>
    <ligand>
        <name>Mg(2+)</name>
        <dbReference type="ChEBI" id="CHEBI:18420"/>
    </ligand>
</feature>
<dbReference type="SUPFAM" id="SSF64005">
    <property type="entry name" value="Undecaprenyl diphosphate synthase"/>
    <property type="match status" value="1"/>
</dbReference>
<dbReference type="Gene3D" id="3.40.1180.10">
    <property type="entry name" value="Decaprenyl diphosphate synthase-like"/>
    <property type="match status" value="1"/>
</dbReference>
<comment type="function">
    <text evidence="2">Catalyzes the condensation of isopentenyl diphosphate (IPP) with allylic pyrophosphates generating different type of terpenoids.</text>
</comment>
<feature type="binding site" evidence="2">
    <location>
        <begin position="68"/>
        <end position="70"/>
    </location>
    <ligand>
        <name>substrate</name>
    </ligand>
</feature>
<sequence length="245" mass="27249">MSHAPAPQPADPPSPLHVAIIMDGNGRWARSRGLPRTEGHRKGAEAVRASVTGAVRLGVSHLTLFGFSSENWRRPAEEISTLMGLLRFYLRRDLDELAREGVRLRVIGERSRFTPDILSLIETAERRTAANTRLDLTIALNYGGRAEIVRAARRLADRAVAGDLAPADLDESRFAEELYAPDLPDPDLLIRTSGEQRISNFLLWQIAYAELVFLDVAWPDFGEGHLSAALEEFRARDRRFGAVSV</sequence>
<reference evidence="3 4" key="1">
    <citation type="submission" date="2019-10" db="EMBL/GenBank/DDBJ databases">
        <title>Draft whole-genome sequence of the purple nonsulfur photosynthetic bacterium Roseospira navarrensis DSM 15114.</title>
        <authorList>
            <person name="Kyndt J.A."/>
            <person name="Meyer T.E."/>
        </authorList>
    </citation>
    <scope>NUCLEOTIDE SEQUENCE [LARGE SCALE GENOMIC DNA]</scope>
    <source>
        <strain evidence="3 4">DSM 15114</strain>
    </source>
</reference>
<dbReference type="EMBL" id="WIVE01000040">
    <property type="protein sequence ID" value="MQX37353.1"/>
    <property type="molecule type" value="Genomic_DNA"/>
</dbReference>
<comment type="cofactor">
    <cofactor evidence="2">
        <name>Mg(2+)</name>
        <dbReference type="ChEBI" id="CHEBI:18420"/>
    </cofactor>
    <text evidence="2">Binds 2 magnesium ions per subunit.</text>
</comment>
<feature type="binding site" evidence="2">
    <location>
        <position position="74"/>
    </location>
    <ligand>
        <name>substrate</name>
    </ligand>
</feature>
<gene>
    <name evidence="3" type="ORF">GHC57_12565</name>
</gene>
<dbReference type="HAMAP" id="MF_01139">
    <property type="entry name" value="ISPT"/>
    <property type="match status" value="1"/>
</dbReference>
<comment type="similarity">
    <text evidence="2">Belongs to the UPP synthase family.</text>
</comment>
<protein>
    <recommendedName>
        <fullName evidence="2">Isoprenyl transferase</fullName>
        <ecNumber evidence="2">2.5.1.-</ecNumber>
    </recommendedName>
</protein>
<keyword evidence="2" id="KW-0460">Magnesium</keyword>
<dbReference type="NCBIfam" id="NF011408">
    <property type="entry name" value="PRK14834.1"/>
    <property type="match status" value="1"/>
</dbReference>
<feature type="binding site" evidence="2">
    <location>
        <begin position="24"/>
        <end position="27"/>
    </location>
    <ligand>
        <name>substrate</name>
    </ligand>
</feature>
<evidence type="ECO:0000256" key="2">
    <source>
        <dbReference type="HAMAP-Rule" id="MF_01139"/>
    </source>
</evidence>
<dbReference type="PROSITE" id="PS01066">
    <property type="entry name" value="UPP_SYNTHASE"/>
    <property type="match status" value="1"/>
</dbReference>
<dbReference type="Proteomes" id="UP000434582">
    <property type="component" value="Unassembled WGS sequence"/>
</dbReference>
<keyword evidence="4" id="KW-1185">Reference proteome</keyword>
<dbReference type="PANTHER" id="PTHR10291">
    <property type="entry name" value="DEHYDRODOLICHYL DIPHOSPHATE SYNTHASE FAMILY MEMBER"/>
    <property type="match status" value="1"/>
</dbReference>
<dbReference type="RefSeq" id="WP_153344745.1">
    <property type="nucleotide sequence ID" value="NZ_WIVE01000040.1"/>
</dbReference>
<feature type="binding site" evidence="2">
    <location>
        <position position="191"/>
    </location>
    <ligand>
        <name>substrate</name>
    </ligand>
</feature>
<dbReference type="FunFam" id="3.40.1180.10:FF:000001">
    <property type="entry name" value="(2E,6E)-farnesyl-diphosphate-specific ditrans,polycis-undecaprenyl-diphosphate synthase"/>
    <property type="match status" value="1"/>
</dbReference>
<dbReference type="Pfam" id="PF01255">
    <property type="entry name" value="Prenyltransf"/>
    <property type="match status" value="1"/>
</dbReference>
<dbReference type="PANTHER" id="PTHR10291:SF0">
    <property type="entry name" value="DEHYDRODOLICHYL DIPHOSPHATE SYNTHASE 2"/>
    <property type="match status" value="1"/>
</dbReference>
<dbReference type="GO" id="GO:0000287">
    <property type="term" value="F:magnesium ion binding"/>
    <property type="evidence" value="ECO:0007669"/>
    <property type="project" value="UniProtKB-UniRule"/>
</dbReference>
<dbReference type="GO" id="GO:0016094">
    <property type="term" value="P:polyprenol biosynthetic process"/>
    <property type="evidence" value="ECO:0007669"/>
    <property type="project" value="TreeGrafter"/>
</dbReference>
<dbReference type="InterPro" id="IPR018520">
    <property type="entry name" value="UPP_synth-like_CS"/>
</dbReference>
<feature type="binding site" evidence="2">
    <location>
        <begin position="197"/>
        <end position="199"/>
    </location>
    <ligand>
        <name>substrate</name>
    </ligand>
</feature>
<proteinExistence type="inferred from homology"/>
<name>A0A7X1ZFG8_9PROT</name>
<dbReference type="EC" id="2.5.1.-" evidence="2"/>
<dbReference type="InterPro" id="IPR001441">
    <property type="entry name" value="UPP_synth-like"/>
</dbReference>
<dbReference type="GO" id="GO:0005829">
    <property type="term" value="C:cytosol"/>
    <property type="evidence" value="ECO:0007669"/>
    <property type="project" value="TreeGrafter"/>
</dbReference>
<feature type="active site" description="Proton acceptor" evidence="2">
    <location>
        <position position="71"/>
    </location>
</feature>
<dbReference type="AlphaFoldDB" id="A0A7X1ZFG8"/>
<evidence type="ECO:0000313" key="4">
    <source>
        <dbReference type="Proteomes" id="UP000434582"/>
    </source>
</evidence>
<dbReference type="GO" id="GO:0008834">
    <property type="term" value="F:ditrans,polycis-undecaprenyl-diphosphate synthase [(2E,6E)-farnesyl-diphosphate specific] activity"/>
    <property type="evidence" value="ECO:0007669"/>
    <property type="project" value="TreeGrafter"/>
</dbReference>
<keyword evidence="2" id="KW-0479">Metal-binding</keyword>
<evidence type="ECO:0000256" key="1">
    <source>
        <dbReference type="ARBA" id="ARBA00022679"/>
    </source>
</evidence>
<feature type="binding site" evidence="2">
    <location>
        <position position="40"/>
    </location>
    <ligand>
        <name>substrate</name>
    </ligand>
</feature>
<keyword evidence="1 2" id="KW-0808">Transferase</keyword>
<comment type="caution">
    <text evidence="3">The sequence shown here is derived from an EMBL/GenBank/DDBJ whole genome shotgun (WGS) entry which is preliminary data.</text>
</comment>
<dbReference type="InterPro" id="IPR036424">
    <property type="entry name" value="UPP_synth-like_sf"/>
</dbReference>
<feature type="binding site" evidence="2">
    <location>
        <position position="28"/>
    </location>
    <ligand>
        <name>substrate</name>
    </ligand>
</feature>
<feature type="binding site" evidence="2">
    <location>
        <position position="36"/>
    </location>
    <ligand>
        <name>substrate</name>
    </ligand>
</feature>
<accession>A0A7X1ZFG8</accession>
<dbReference type="NCBIfam" id="TIGR00055">
    <property type="entry name" value="uppS"/>
    <property type="match status" value="1"/>
</dbReference>